<dbReference type="InterPro" id="IPR022291">
    <property type="entry name" value="Bacteriocin_synth_cyclodeHase"/>
</dbReference>
<dbReference type="OrthoDB" id="9204719at2"/>
<evidence type="ECO:0000313" key="1">
    <source>
        <dbReference type="EMBL" id="SFH44898.1"/>
    </source>
</evidence>
<evidence type="ECO:0000313" key="2">
    <source>
        <dbReference type="Proteomes" id="UP000199052"/>
    </source>
</evidence>
<dbReference type="AlphaFoldDB" id="A0A1I3A4F0"/>
<dbReference type="Proteomes" id="UP000199052">
    <property type="component" value="Unassembled WGS sequence"/>
</dbReference>
<reference evidence="1 2" key="1">
    <citation type="submission" date="2016-10" db="EMBL/GenBank/DDBJ databases">
        <authorList>
            <person name="de Groot N.N."/>
        </authorList>
    </citation>
    <scope>NUCLEOTIDE SEQUENCE [LARGE SCALE GENOMIC DNA]</scope>
    <source>
        <strain evidence="1 2">CPCC 202808</strain>
    </source>
</reference>
<name>A0A1I3A4F0_9ACTN</name>
<dbReference type="RefSeq" id="WP_092888214.1">
    <property type="nucleotide sequence ID" value="NZ_FOOI01000018.1"/>
</dbReference>
<dbReference type="EMBL" id="FOOI01000018">
    <property type="protein sequence ID" value="SFH44898.1"/>
    <property type="molecule type" value="Genomic_DNA"/>
</dbReference>
<proteinExistence type="predicted"/>
<organism evidence="1 2">
    <name type="scientific">Actinopolymorpha cephalotaxi</name>
    <dbReference type="NCBI Taxonomy" id="504797"/>
    <lineage>
        <taxon>Bacteria</taxon>
        <taxon>Bacillati</taxon>
        <taxon>Actinomycetota</taxon>
        <taxon>Actinomycetes</taxon>
        <taxon>Propionibacteriales</taxon>
        <taxon>Actinopolymorphaceae</taxon>
        <taxon>Actinopolymorpha</taxon>
    </lineage>
</organism>
<gene>
    <name evidence="1" type="ORF">SAMN05421678_11836</name>
</gene>
<dbReference type="NCBIfam" id="TIGR03882">
    <property type="entry name" value="cyclo_dehyd_2"/>
    <property type="match status" value="1"/>
</dbReference>
<dbReference type="Gene3D" id="3.40.50.720">
    <property type="entry name" value="NAD(P)-binding Rossmann-like Domain"/>
    <property type="match status" value="1"/>
</dbReference>
<accession>A0A1I3A4F0</accession>
<sequence>MLFGQVSGPVARIGPLVLPGATACLKCTVLRMLARRCRRDRVLEALRRSTDGVPSPAPVHPAFLRAATSLFSLEAGTVALSLPSQTVGAVVELVQGEAQTRLRSVRRVPTCPACHPARPRRFGWDAAFRSRVLAGDDE</sequence>
<protein>
    <submittedName>
        <fullName evidence="1">Bacteriocin biosynthesis cyclodehydratase domain-containing protein</fullName>
    </submittedName>
</protein>